<reference evidence="8" key="1">
    <citation type="submission" date="2021-01" db="EMBL/GenBank/DDBJ databases">
        <authorList>
            <person name="Corre E."/>
            <person name="Pelletier E."/>
            <person name="Niang G."/>
            <person name="Scheremetjew M."/>
            <person name="Finn R."/>
            <person name="Kale V."/>
            <person name="Holt S."/>
            <person name="Cochrane G."/>
            <person name="Meng A."/>
            <person name="Brown T."/>
            <person name="Cohen L."/>
        </authorList>
    </citation>
    <scope>NUCLEOTIDE SEQUENCE</scope>
    <source>
        <strain evidence="8">NIES-2562</strain>
    </source>
</reference>
<dbReference type="PANTHER" id="PTHR13439">
    <property type="entry name" value="CT120 PROTEIN"/>
    <property type="match status" value="1"/>
</dbReference>
<feature type="domain" description="TLC" evidence="7">
    <location>
        <begin position="88"/>
        <end position="292"/>
    </location>
</feature>
<dbReference type="SMART" id="SM00724">
    <property type="entry name" value="TLC"/>
    <property type="match status" value="1"/>
</dbReference>
<evidence type="ECO:0000256" key="6">
    <source>
        <dbReference type="SAM" id="Phobius"/>
    </source>
</evidence>
<proteinExistence type="predicted"/>
<dbReference type="EMBL" id="HBIB01015637">
    <property type="protein sequence ID" value="CAE0247966.1"/>
    <property type="molecule type" value="Transcribed_RNA"/>
</dbReference>
<evidence type="ECO:0000256" key="5">
    <source>
        <dbReference type="PROSITE-ProRule" id="PRU00205"/>
    </source>
</evidence>
<feature type="transmembrane region" description="Helical" evidence="6">
    <location>
        <begin position="261"/>
        <end position="281"/>
    </location>
</feature>
<keyword evidence="4 5" id="KW-0472">Membrane</keyword>
<evidence type="ECO:0000256" key="3">
    <source>
        <dbReference type="ARBA" id="ARBA00022989"/>
    </source>
</evidence>
<dbReference type="Pfam" id="PF03798">
    <property type="entry name" value="TRAM_LAG1_CLN8"/>
    <property type="match status" value="1"/>
</dbReference>
<dbReference type="AlphaFoldDB" id="A0A7S3D694"/>
<name>A0A7S3D694_9EUKA</name>
<evidence type="ECO:0000259" key="7">
    <source>
        <dbReference type="PROSITE" id="PS50922"/>
    </source>
</evidence>
<sequence>MDFVLEEARSVIDTLGRAAESFSLNNEKFVNVGLVEKGIHDGREVTTIAPYTLAKYIAASALVFIVILFVQFPISYLFSSTFRKLKFNEKVSWASYVISLCHAPTSALFACLCVYEGYLQGVSEKLFTFTTDLQVMVLSWTLGYMIVDQIVILLFASAFKDFTALVIHHIVILGSYSLGLLNSPEAYGGMIMVSYQVQELANPFLTMRWFFEKVGMKNSLPYVLDGVMLVLVWGIVRIGFGSFVCYFLVTEFPDEAWRTPPLVVSLSLGVIFQVLQFYWGYKIFKGLLRAIQAMSDSGKQNQKSKED</sequence>
<accession>A0A7S3D694</accession>
<feature type="transmembrane region" description="Helical" evidence="6">
    <location>
        <begin position="56"/>
        <end position="79"/>
    </location>
</feature>
<organism evidence="8">
    <name type="scientific">Palpitomonas bilix</name>
    <dbReference type="NCBI Taxonomy" id="652834"/>
    <lineage>
        <taxon>Eukaryota</taxon>
        <taxon>Eukaryota incertae sedis</taxon>
    </lineage>
</organism>
<dbReference type="PROSITE" id="PS50922">
    <property type="entry name" value="TLC"/>
    <property type="match status" value="1"/>
</dbReference>
<feature type="transmembrane region" description="Helical" evidence="6">
    <location>
        <begin position="162"/>
        <end position="181"/>
    </location>
</feature>
<dbReference type="GO" id="GO:0055088">
    <property type="term" value="P:lipid homeostasis"/>
    <property type="evidence" value="ECO:0007669"/>
    <property type="project" value="TreeGrafter"/>
</dbReference>
<evidence type="ECO:0000313" key="8">
    <source>
        <dbReference type="EMBL" id="CAE0247966.1"/>
    </source>
</evidence>
<protein>
    <recommendedName>
        <fullName evidence="7">TLC domain-containing protein</fullName>
    </recommendedName>
</protein>
<keyword evidence="3 6" id="KW-1133">Transmembrane helix</keyword>
<gene>
    <name evidence="8" type="ORF">PBIL07802_LOCUS10159</name>
</gene>
<dbReference type="GO" id="GO:0005783">
    <property type="term" value="C:endoplasmic reticulum"/>
    <property type="evidence" value="ECO:0007669"/>
    <property type="project" value="TreeGrafter"/>
</dbReference>
<comment type="subcellular location">
    <subcellularLocation>
        <location evidence="1">Membrane</location>
        <topology evidence="1">Multi-pass membrane protein</topology>
    </subcellularLocation>
</comment>
<dbReference type="GO" id="GO:0016020">
    <property type="term" value="C:membrane"/>
    <property type="evidence" value="ECO:0007669"/>
    <property type="project" value="UniProtKB-SubCell"/>
</dbReference>
<dbReference type="PANTHER" id="PTHR13439:SF0">
    <property type="entry name" value="TOPOISOMERASE I DAMAGE AFFECTED PROTEIN 4"/>
    <property type="match status" value="1"/>
</dbReference>
<evidence type="ECO:0000256" key="1">
    <source>
        <dbReference type="ARBA" id="ARBA00004141"/>
    </source>
</evidence>
<evidence type="ECO:0000256" key="4">
    <source>
        <dbReference type="ARBA" id="ARBA00023136"/>
    </source>
</evidence>
<dbReference type="InterPro" id="IPR006634">
    <property type="entry name" value="TLC-dom"/>
</dbReference>
<keyword evidence="2 5" id="KW-0812">Transmembrane</keyword>
<feature type="transmembrane region" description="Helical" evidence="6">
    <location>
        <begin position="223"/>
        <end position="249"/>
    </location>
</feature>
<feature type="transmembrane region" description="Helical" evidence="6">
    <location>
        <begin position="91"/>
        <end position="115"/>
    </location>
</feature>
<feature type="transmembrane region" description="Helical" evidence="6">
    <location>
        <begin position="135"/>
        <end position="155"/>
    </location>
</feature>
<evidence type="ECO:0000256" key="2">
    <source>
        <dbReference type="ARBA" id="ARBA00022692"/>
    </source>
</evidence>
<dbReference type="InterPro" id="IPR050846">
    <property type="entry name" value="TLCD"/>
</dbReference>